<feature type="region of interest" description="Disordered" evidence="2">
    <location>
        <begin position="127"/>
        <end position="146"/>
    </location>
</feature>
<reference evidence="4" key="1">
    <citation type="submission" date="2019-12" db="EMBL/GenBank/DDBJ databases">
        <authorList>
            <person name="Scholes J."/>
        </authorList>
    </citation>
    <scope>NUCLEOTIDE SEQUENCE</scope>
</reference>
<dbReference type="Pfam" id="PF03107">
    <property type="entry name" value="C1_2"/>
    <property type="match status" value="2"/>
</dbReference>
<dbReference type="PANTHER" id="PTHR46288">
    <property type="entry name" value="PHORBOL-ESTER/DAG-TYPE DOMAIN-CONTAINING PROTEIN"/>
    <property type="match status" value="1"/>
</dbReference>
<dbReference type="InterPro" id="IPR004146">
    <property type="entry name" value="DC1"/>
</dbReference>
<proteinExistence type="predicted"/>
<keyword evidence="5" id="KW-1185">Reference proteome</keyword>
<dbReference type="SUPFAM" id="SSF57889">
    <property type="entry name" value="Cysteine-rich domain"/>
    <property type="match status" value="1"/>
</dbReference>
<dbReference type="PANTHER" id="PTHR46288:SF68">
    <property type="entry name" value="DC1 DOMAIN-CONTAINING PROTEIN"/>
    <property type="match status" value="1"/>
</dbReference>
<evidence type="ECO:0000313" key="5">
    <source>
        <dbReference type="Proteomes" id="UP001153555"/>
    </source>
</evidence>
<evidence type="ECO:0000256" key="1">
    <source>
        <dbReference type="ARBA" id="ARBA00022737"/>
    </source>
</evidence>
<name>A0A9N7RAG3_STRHE</name>
<feature type="domain" description="DC1" evidence="3">
    <location>
        <begin position="6"/>
        <end position="47"/>
    </location>
</feature>
<feature type="domain" description="DC1" evidence="3">
    <location>
        <begin position="58"/>
        <end position="105"/>
    </location>
</feature>
<dbReference type="EMBL" id="CACSLK010020742">
    <property type="protein sequence ID" value="CAA0820712.1"/>
    <property type="molecule type" value="Genomic_DNA"/>
</dbReference>
<dbReference type="Proteomes" id="UP001153555">
    <property type="component" value="Unassembled WGS sequence"/>
</dbReference>
<organism evidence="4 5">
    <name type="scientific">Striga hermonthica</name>
    <name type="common">Purple witchweed</name>
    <name type="synonym">Buchnera hermonthica</name>
    <dbReference type="NCBI Taxonomy" id="68872"/>
    <lineage>
        <taxon>Eukaryota</taxon>
        <taxon>Viridiplantae</taxon>
        <taxon>Streptophyta</taxon>
        <taxon>Embryophyta</taxon>
        <taxon>Tracheophyta</taxon>
        <taxon>Spermatophyta</taxon>
        <taxon>Magnoliopsida</taxon>
        <taxon>eudicotyledons</taxon>
        <taxon>Gunneridae</taxon>
        <taxon>Pentapetalae</taxon>
        <taxon>asterids</taxon>
        <taxon>lamiids</taxon>
        <taxon>Lamiales</taxon>
        <taxon>Orobanchaceae</taxon>
        <taxon>Buchnereae</taxon>
        <taxon>Striga</taxon>
    </lineage>
</organism>
<dbReference type="OrthoDB" id="1036688at2759"/>
<gene>
    <name evidence="4" type="ORF">SHERM_18714</name>
</gene>
<dbReference type="AlphaFoldDB" id="A0A9N7RAG3"/>
<evidence type="ECO:0000313" key="4">
    <source>
        <dbReference type="EMBL" id="CAA0820712.1"/>
    </source>
</evidence>
<accession>A0A9N7RAG3</accession>
<keyword evidence="1" id="KW-0677">Repeat</keyword>
<evidence type="ECO:0000259" key="3">
    <source>
        <dbReference type="Pfam" id="PF03107"/>
    </source>
</evidence>
<protein>
    <submittedName>
        <fullName evidence="4">Cysteine/Histidine-rich C1 domain family protein</fullName>
    </submittedName>
</protein>
<comment type="caution">
    <text evidence="4">The sequence shown here is derived from an EMBL/GenBank/DDBJ whole genome shotgun (WGS) entry which is preliminary data.</text>
</comment>
<dbReference type="InterPro" id="IPR046349">
    <property type="entry name" value="C1-like_sf"/>
</dbReference>
<sequence length="158" mass="17515">MEFKHFSHPHNLSLHHGPETRCSGCKSARPGPFYACFQCNYFLDEHCFRAARALNHPAHPTHPLTLVSSPTYQSASFFCNDCSLLGTGFCYACSDCDFDVHVHCAHKAAGMPNPCGPHVTSVVVVSGSSGPNDHHHHRPVQYNPVYPPPVNRDYLFPN</sequence>
<evidence type="ECO:0000256" key="2">
    <source>
        <dbReference type="SAM" id="MobiDB-lite"/>
    </source>
</evidence>